<dbReference type="EMBL" id="OE000210">
    <property type="protein sequence ID" value="CAD7452898.1"/>
    <property type="molecule type" value="Genomic_DNA"/>
</dbReference>
<feature type="transmembrane region" description="Helical" evidence="2">
    <location>
        <begin position="882"/>
        <end position="905"/>
    </location>
</feature>
<proteinExistence type="predicted"/>
<protein>
    <submittedName>
        <fullName evidence="3">Uncharacterized protein</fullName>
    </submittedName>
</protein>
<keyword evidence="2" id="KW-1133">Transmembrane helix</keyword>
<feature type="compositionally biased region" description="Gly residues" evidence="1">
    <location>
        <begin position="541"/>
        <end position="560"/>
    </location>
</feature>
<name>A0A7R9FFZ1_9NEOP</name>
<evidence type="ECO:0000256" key="2">
    <source>
        <dbReference type="SAM" id="Phobius"/>
    </source>
</evidence>
<feature type="compositionally biased region" description="Gly residues" evidence="1">
    <location>
        <begin position="507"/>
        <end position="531"/>
    </location>
</feature>
<evidence type="ECO:0000313" key="3">
    <source>
        <dbReference type="EMBL" id="CAD7452898.1"/>
    </source>
</evidence>
<feature type="region of interest" description="Disordered" evidence="1">
    <location>
        <begin position="365"/>
        <end position="392"/>
    </location>
</feature>
<feature type="compositionally biased region" description="Low complexity" evidence="1">
    <location>
        <begin position="494"/>
        <end position="506"/>
    </location>
</feature>
<gene>
    <name evidence="3" type="ORF">TTEB3V08_LOCUS1060</name>
</gene>
<accession>A0A7R9FFZ1</accession>
<feature type="compositionally biased region" description="Gly residues" evidence="1">
    <location>
        <begin position="380"/>
        <end position="392"/>
    </location>
</feature>
<sequence length="925" mass="99098">MDKDDEGSILEVINPHLCGRRVGDHLGNTTLCGTDRDLNHDLSVTGNPFQHESDALDHATTDAGRVPAFAWRVSEKIGKTTLSTANQDSNLDIPVISSLVYCKSDALDHTATAKTRQTFPGITRAHYIKGGVPSTLVSGLVQAYKLTHRQRKRGHEAPGSEPAFAWRESGKPFRKKPSVHPTEIQTSISPSSAVEHNTTSALANYATEAGGFNLWEMHPYLRGGESGEPFTFRNKPPTMHLLGIEPPISSYLTDTLVQHESSALDHEVTETGIGKVEFRGSEPAFAWRESGKPFRKNHPQFINRDSNLEGLAQHDWRIIVTLLTTAYAGVDREKRGHHGISGDLGSSGGHKTATSYQNVNLQSHGSVPVYKHGHGASGNSLGGHGLSLGSHSGGLEGHGLSLGGHSSGLEGHGLSLGGHSSGLEGHGLSLGGHSSGLEGHGLSLGGHSSGLEGHGLSLGHSSGLKGHGLSLGGHSSGLEGHGLSLGGHSSGLEGHGLSLGSHSSGLEGHGLSLGGQSSGLEGHGLSLGGHSSGLEGHELSLGGGHGGGLEGHGLSLGGHSSGLEGHDHVTTDMDYSSTYNLLQWLRGLTHYFRVGLTSEDGEIGVRSWSGALKLLNKDVSGSESDSSDDNDIDIEFDNDIEDPELYDISDDDLEKNLNGGSDCAAAVRRFQPPLLTFTDGLPFDVPNEYVGNTGPVHDLPGWIRLYIEEVYPHLCGGRVENHYGRNTLSTPNRDLNLDLPIIGSLVHCESDAFNHVATEADYIGLYLIVAPLHEILLKRQRVSDIDVALDLISGQQLQLCMKLCHSVLGEQEQEVQTQQLACSLLVRLHSLLVRKLWHFLALSEFGRCSVHQRVHTTLIQLFLYRLSRLGHCLNGTVYDTLFIWRILLVILLGLSSVAAFAVILVTHLMEPRHAQPIKQWRLVTG</sequence>
<keyword evidence="2" id="KW-0812">Transmembrane</keyword>
<keyword evidence="2" id="KW-0472">Membrane</keyword>
<organism evidence="3">
    <name type="scientific">Timema tahoe</name>
    <dbReference type="NCBI Taxonomy" id="61484"/>
    <lineage>
        <taxon>Eukaryota</taxon>
        <taxon>Metazoa</taxon>
        <taxon>Ecdysozoa</taxon>
        <taxon>Arthropoda</taxon>
        <taxon>Hexapoda</taxon>
        <taxon>Insecta</taxon>
        <taxon>Pterygota</taxon>
        <taxon>Neoptera</taxon>
        <taxon>Polyneoptera</taxon>
        <taxon>Phasmatodea</taxon>
        <taxon>Timematodea</taxon>
        <taxon>Timematoidea</taxon>
        <taxon>Timematidae</taxon>
        <taxon>Timema</taxon>
    </lineage>
</organism>
<evidence type="ECO:0000256" key="1">
    <source>
        <dbReference type="SAM" id="MobiDB-lite"/>
    </source>
</evidence>
<dbReference type="AlphaFoldDB" id="A0A7R9FFZ1"/>
<feature type="region of interest" description="Disordered" evidence="1">
    <location>
        <begin position="494"/>
        <end position="560"/>
    </location>
</feature>
<reference evidence="3" key="1">
    <citation type="submission" date="2020-11" db="EMBL/GenBank/DDBJ databases">
        <authorList>
            <person name="Tran Van P."/>
        </authorList>
    </citation>
    <scope>NUCLEOTIDE SEQUENCE</scope>
</reference>